<comment type="subcellular location">
    <subcellularLocation>
        <location evidence="9">Lysosome membrane</location>
        <topology evidence="9">Single-pass type I membrane protein</topology>
        <orientation evidence="9">Lumenal side</orientation>
    </subcellularLocation>
</comment>
<keyword evidence="6" id="KW-0325">Glycoprotein</keyword>
<name>V5HBV6_IXORI</name>
<keyword evidence="3 11" id="KW-0732">Signal</keyword>
<evidence type="ECO:0000256" key="8">
    <source>
        <dbReference type="ARBA" id="ARBA00024176"/>
    </source>
</evidence>
<sequence>MLKFTLFIALATVVYADYERTLSAELDPFCEPSAKCGLCYVQAEGPSDTVHHLWATFGSPAMLNVHTRPGVRLLNVSWHHLRKRDISVAAFRFSEAPIVSSAVVLSKLWEYKDVGNMAKVDPHLANGTHSVSLGDLVWGDVSGCEGNGSDVVVATFTANSSTSKDDAVYFSKDGTVQVTVRVQSASGRQDQLPHLLYTSNSTQLEVSLLGLATKLGDDSQFGLELTALDESPANWTLTVDQRSSFDDEYTPGVFTNVAVVPRGNASLTLPTYLHWKPVSYRDARRTVTLSVDANNQNLTSGAGWWRFNAATAWMAHRAPNVSSTALNLTLGSEGDGHYKKYHYATWSVSAGFGSLPVEQVSTTVIAVTSVGLGIPAIVVDRHGGLPRSVQARTKSLAVDLDLSLGYGLYRRSLPHQRARALHSEWPKARSVLLSPVFHFKLFDVQSLPFHHNHE</sequence>
<evidence type="ECO:0000256" key="3">
    <source>
        <dbReference type="ARBA" id="ARBA00022729"/>
    </source>
</evidence>
<accession>V5HBV6</accession>
<evidence type="ECO:0000256" key="11">
    <source>
        <dbReference type="SAM" id="SignalP"/>
    </source>
</evidence>
<evidence type="ECO:0000256" key="4">
    <source>
        <dbReference type="ARBA" id="ARBA00022989"/>
    </source>
</evidence>
<evidence type="ECO:0000256" key="7">
    <source>
        <dbReference type="ARBA" id="ARBA00023228"/>
    </source>
</evidence>
<keyword evidence="7" id="KW-0458">Lysosome</keyword>
<dbReference type="PANTHER" id="PTHR31981:SF1">
    <property type="entry name" value="GLYCOSYLATED LYSOSOMAL MEMBRANE PROTEIN"/>
    <property type="match status" value="1"/>
</dbReference>
<comment type="subunit">
    <text evidence="10">Interacts (via lumenal domain) with lysosomal protein MFSD1; the interaction starts while both proteins are still in the endoplasmic reticulum and is required for stabilization of MFSD1 in lysosomes but has no direct effect on its targeting to lysosomes or transporter activity.</text>
</comment>
<evidence type="ECO:0000256" key="6">
    <source>
        <dbReference type="ARBA" id="ARBA00023180"/>
    </source>
</evidence>
<evidence type="ECO:0000313" key="12">
    <source>
        <dbReference type="EMBL" id="JAB70693.1"/>
    </source>
</evidence>
<feature type="chain" id="PRO_5004737876" evidence="11">
    <location>
        <begin position="17"/>
        <end position="454"/>
    </location>
</feature>
<feature type="signal peptide" evidence="11">
    <location>
        <begin position="1"/>
        <end position="16"/>
    </location>
</feature>
<dbReference type="InterPro" id="IPR029382">
    <property type="entry name" value="NCU-G1"/>
</dbReference>
<comment type="similarity">
    <text evidence="1">Belongs to the GLMP family.</text>
</comment>
<evidence type="ECO:0000256" key="1">
    <source>
        <dbReference type="ARBA" id="ARBA00010599"/>
    </source>
</evidence>
<evidence type="ECO:0000256" key="2">
    <source>
        <dbReference type="ARBA" id="ARBA00022692"/>
    </source>
</evidence>
<reference evidence="12" key="1">
    <citation type="journal article" date="2015" name="Sci. Rep.">
        <title>Tissue- and time-dependent transcription in Ixodes ricinus salivary glands and midguts when blood feeding on the vertebrate host.</title>
        <authorList>
            <person name="Kotsyfakis M."/>
            <person name="Schwarz A."/>
            <person name="Erhart J."/>
            <person name="Ribeiro J.M."/>
        </authorList>
    </citation>
    <scope>NUCLEOTIDE SEQUENCE</scope>
    <source>
        <tissue evidence="12">Salivary gland and midgut</tissue>
    </source>
</reference>
<evidence type="ECO:0000256" key="10">
    <source>
        <dbReference type="ARBA" id="ARBA00044960"/>
    </source>
</evidence>
<protein>
    <submittedName>
        <fullName evidence="12">Putative lysosomal protein ncu-g1-a</fullName>
    </submittedName>
</protein>
<dbReference type="AlphaFoldDB" id="V5HBV6"/>
<proteinExistence type="evidence at transcript level"/>
<keyword evidence="5" id="KW-0472">Membrane</keyword>
<organism evidence="12">
    <name type="scientific">Ixodes ricinus</name>
    <name type="common">Common tick</name>
    <name type="synonym">Acarus ricinus</name>
    <dbReference type="NCBI Taxonomy" id="34613"/>
    <lineage>
        <taxon>Eukaryota</taxon>
        <taxon>Metazoa</taxon>
        <taxon>Ecdysozoa</taxon>
        <taxon>Arthropoda</taxon>
        <taxon>Chelicerata</taxon>
        <taxon>Arachnida</taxon>
        <taxon>Acari</taxon>
        <taxon>Parasitiformes</taxon>
        <taxon>Ixodida</taxon>
        <taxon>Ixodoidea</taxon>
        <taxon>Ixodidae</taxon>
        <taxon>Ixodinae</taxon>
        <taxon>Ixodes</taxon>
    </lineage>
</organism>
<evidence type="ECO:0000256" key="9">
    <source>
        <dbReference type="ARBA" id="ARBA00024189"/>
    </source>
</evidence>
<dbReference type="Pfam" id="PF15065">
    <property type="entry name" value="NCU-G1"/>
    <property type="match status" value="1"/>
</dbReference>
<keyword evidence="4" id="KW-1133">Transmembrane helix</keyword>
<comment type="function">
    <text evidence="8">Required to protect lysosomal transporter MFSD1 from lysosomal proteolysis and for MFSD1 lysosomal localization.</text>
</comment>
<keyword evidence="2" id="KW-0812">Transmembrane</keyword>
<dbReference type="PANTHER" id="PTHR31981">
    <property type="entry name" value="GLYCOSYLATED LYSOSOMAL MEMBRANE PROTEIN"/>
    <property type="match status" value="1"/>
</dbReference>
<dbReference type="EMBL" id="GANP01013775">
    <property type="protein sequence ID" value="JAB70693.1"/>
    <property type="molecule type" value="mRNA"/>
</dbReference>
<dbReference type="GO" id="GO:0005765">
    <property type="term" value="C:lysosomal membrane"/>
    <property type="evidence" value="ECO:0007669"/>
    <property type="project" value="UniProtKB-SubCell"/>
</dbReference>
<evidence type="ECO:0000256" key="5">
    <source>
        <dbReference type="ARBA" id="ARBA00023136"/>
    </source>
</evidence>